<dbReference type="EnsemblPlants" id="MELO3C033773.2.1">
    <property type="protein sequence ID" value="MELO3C033773.2.1"/>
    <property type="gene ID" value="MELO3C033773.2"/>
</dbReference>
<proteinExistence type="predicted"/>
<organism evidence="1">
    <name type="scientific">Cucumis melo</name>
    <name type="common">Muskmelon</name>
    <dbReference type="NCBI Taxonomy" id="3656"/>
    <lineage>
        <taxon>Eukaryota</taxon>
        <taxon>Viridiplantae</taxon>
        <taxon>Streptophyta</taxon>
        <taxon>Embryophyta</taxon>
        <taxon>Tracheophyta</taxon>
        <taxon>Spermatophyta</taxon>
        <taxon>Magnoliopsida</taxon>
        <taxon>eudicotyledons</taxon>
        <taxon>Gunneridae</taxon>
        <taxon>Pentapetalae</taxon>
        <taxon>rosids</taxon>
        <taxon>fabids</taxon>
        <taxon>Cucurbitales</taxon>
        <taxon>Cucurbitaceae</taxon>
        <taxon>Benincaseae</taxon>
        <taxon>Cucumis</taxon>
    </lineage>
</organism>
<reference evidence="1" key="1">
    <citation type="submission" date="2023-03" db="UniProtKB">
        <authorList>
            <consortium name="EnsemblPlants"/>
        </authorList>
    </citation>
    <scope>IDENTIFICATION</scope>
</reference>
<accession>A0A9I9EHD0</accession>
<protein>
    <submittedName>
        <fullName evidence="1">Uncharacterized protein</fullName>
    </submittedName>
</protein>
<dbReference type="AlphaFoldDB" id="A0A9I9EHD0"/>
<sequence length="61" mass="7206">EKRVRGIRLQSEVVYRVHDSSHLSWPPFTTPTQIVYATHDFGEVVYRVHDFTTPFLTILFD</sequence>
<name>A0A9I9EHD0_CUCME</name>
<dbReference type="Gramene" id="MELO3C033773.2.1">
    <property type="protein sequence ID" value="MELO3C033773.2.1"/>
    <property type="gene ID" value="MELO3C033773.2"/>
</dbReference>
<evidence type="ECO:0000313" key="1">
    <source>
        <dbReference type="EnsemblPlants" id="MELO3C033773.2.1"/>
    </source>
</evidence>